<feature type="region of interest" description="Disordered" evidence="1">
    <location>
        <begin position="33"/>
        <end position="89"/>
    </location>
</feature>
<dbReference type="EMBL" id="OW152818">
    <property type="protein sequence ID" value="CAH2072005.1"/>
    <property type="molecule type" value="Genomic_DNA"/>
</dbReference>
<organism evidence="2 3">
    <name type="scientific">Iphiclides podalirius</name>
    <name type="common">scarce swallowtail</name>
    <dbReference type="NCBI Taxonomy" id="110791"/>
    <lineage>
        <taxon>Eukaryota</taxon>
        <taxon>Metazoa</taxon>
        <taxon>Ecdysozoa</taxon>
        <taxon>Arthropoda</taxon>
        <taxon>Hexapoda</taxon>
        <taxon>Insecta</taxon>
        <taxon>Pterygota</taxon>
        <taxon>Neoptera</taxon>
        <taxon>Endopterygota</taxon>
        <taxon>Lepidoptera</taxon>
        <taxon>Glossata</taxon>
        <taxon>Ditrysia</taxon>
        <taxon>Papilionoidea</taxon>
        <taxon>Papilionidae</taxon>
        <taxon>Papilioninae</taxon>
        <taxon>Iphiclides</taxon>
    </lineage>
</organism>
<protein>
    <submittedName>
        <fullName evidence="2">Uncharacterized protein</fullName>
    </submittedName>
</protein>
<evidence type="ECO:0000313" key="3">
    <source>
        <dbReference type="Proteomes" id="UP000837857"/>
    </source>
</evidence>
<sequence length="89" mass="9530">MGRTIQAINRWRIALSSTPPPRRRLALPECQAIRGHSPTAQRRGANDTCPIRSSSDASGRPFASRSGELRGAQIMGVGGSTPFRAGEKS</sequence>
<evidence type="ECO:0000313" key="2">
    <source>
        <dbReference type="EMBL" id="CAH2072005.1"/>
    </source>
</evidence>
<gene>
    <name evidence="2" type="ORF">IPOD504_LOCUS15360</name>
</gene>
<keyword evidence="3" id="KW-1185">Reference proteome</keyword>
<name>A0ABN8J2A1_9NEOP</name>
<dbReference type="Proteomes" id="UP000837857">
    <property type="component" value="Chromosome 6"/>
</dbReference>
<accession>A0ABN8J2A1</accession>
<proteinExistence type="predicted"/>
<reference evidence="2" key="1">
    <citation type="submission" date="2022-03" db="EMBL/GenBank/DDBJ databases">
        <authorList>
            <person name="Martin H S."/>
        </authorList>
    </citation>
    <scope>NUCLEOTIDE SEQUENCE</scope>
</reference>
<feature type="non-terminal residue" evidence="2">
    <location>
        <position position="1"/>
    </location>
</feature>
<evidence type="ECO:0000256" key="1">
    <source>
        <dbReference type="SAM" id="MobiDB-lite"/>
    </source>
</evidence>